<dbReference type="Gene3D" id="1.10.1280.10">
    <property type="entry name" value="Di-copper center containing domain from catechol oxidase"/>
    <property type="match status" value="1"/>
</dbReference>
<keyword evidence="2" id="KW-1185">Reference proteome</keyword>
<evidence type="ECO:0000313" key="2">
    <source>
        <dbReference type="Proteomes" id="UP000053647"/>
    </source>
</evidence>
<dbReference type="OrthoDB" id="10277074at2759"/>
<organism evidence="1 2">
    <name type="scientific">Paxillus involutus ATCC 200175</name>
    <dbReference type="NCBI Taxonomy" id="664439"/>
    <lineage>
        <taxon>Eukaryota</taxon>
        <taxon>Fungi</taxon>
        <taxon>Dikarya</taxon>
        <taxon>Basidiomycota</taxon>
        <taxon>Agaricomycotina</taxon>
        <taxon>Agaricomycetes</taxon>
        <taxon>Agaricomycetidae</taxon>
        <taxon>Boletales</taxon>
        <taxon>Paxilineae</taxon>
        <taxon>Paxillaceae</taxon>
        <taxon>Paxillus</taxon>
    </lineage>
</organism>
<reference evidence="2" key="2">
    <citation type="submission" date="2015-01" db="EMBL/GenBank/DDBJ databases">
        <title>Evolutionary Origins and Diversification of the Mycorrhizal Mutualists.</title>
        <authorList>
            <consortium name="DOE Joint Genome Institute"/>
            <consortium name="Mycorrhizal Genomics Consortium"/>
            <person name="Kohler A."/>
            <person name="Kuo A."/>
            <person name="Nagy L.G."/>
            <person name="Floudas D."/>
            <person name="Copeland A."/>
            <person name="Barry K.W."/>
            <person name="Cichocki N."/>
            <person name="Veneault-Fourrey C."/>
            <person name="LaButti K."/>
            <person name="Lindquist E.A."/>
            <person name="Lipzen A."/>
            <person name="Lundell T."/>
            <person name="Morin E."/>
            <person name="Murat C."/>
            <person name="Riley R."/>
            <person name="Ohm R."/>
            <person name="Sun H."/>
            <person name="Tunlid A."/>
            <person name="Henrissat B."/>
            <person name="Grigoriev I.V."/>
            <person name="Hibbett D.S."/>
            <person name="Martin F."/>
        </authorList>
    </citation>
    <scope>NUCLEOTIDE SEQUENCE [LARGE SCALE GENOMIC DNA]</scope>
    <source>
        <strain evidence="2">ATCC 200175</strain>
    </source>
</reference>
<accession>A0A0C9T447</accession>
<dbReference type="AlphaFoldDB" id="A0A0C9T447"/>
<dbReference type="HOGENOM" id="CLU_164916_0_0_1"/>
<dbReference type="InterPro" id="IPR008922">
    <property type="entry name" value="Di-copper_centre_dom_sf"/>
</dbReference>
<dbReference type="Proteomes" id="UP000053647">
    <property type="component" value="Unassembled WGS sequence"/>
</dbReference>
<evidence type="ECO:0000313" key="1">
    <source>
        <dbReference type="EMBL" id="KIJ10425.1"/>
    </source>
</evidence>
<name>A0A0C9T447_PAXIN</name>
<reference evidence="1 2" key="1">
    <citation type="submission" date="2014-06" db="EMBL/GenBank/DDBJ databases">
        <authorList>
            <consortium name="DOE Joint Genome Institute"/>
            <person name="Kuo A."/>
            <person name="Kohler A."/>
            <person name="Nagy L.G."/>
            <person name="Floudas D."/>
            <person name="Copeland A."/>
            <person name="Barry K.W."/>
            <person name="Cichocki N."/>
            <person name="Veneault-Fourrey C."/>
            <person name="LaButti K."/>
            <person name="Lindquist E.A."/>
            <person name="Lipzen A."/>
            <person name="Lundell T."/>
            <person name="Morin E."/>
            <person name="Murat C."/>
            <person name="Sun H."/>
            <person name="Tunlid A."/>
            <person name="Henrissat B."/>
            <person name="Grigoriev I.V."/>
            <person name="Hibbett D.S."/>
            <person name="Martin F."/>
            <person name="Nordberg H.P."/>
            <person name="Cantor M.N."/>
            <person name="Hua S.X."/>
        </authorList>
    </citation>
    <scope>NUCLEOTIDE SEQUENCE [LARGE SCALE GENOMIC DNA]</scope>
    <source>
        <strain evidence="1 2">ATCC 200175</strain>
    </source>
</reference>
<proteinExistence type="predicted"/>
<gene>
    <name evidence="1" type="ORF">PAXINDRAFT_16579</name>
</gene>
<sequence length="122" mass="13980">MMLGLDPKVKTEGFPSLFYTRELSVTTTDHKTMDVPNPFSFFSFDHIPGNFKDTTRVSAWVNIGVDYQHFSIWPHTADLPTPSESDIDDHQKTLKQQAEDLRMKVGMLFSFLDDADPSMTYN</sequence>
<protein>
    <submittedName>
        <fullName evidence="1">Uncharacterized protein</fullName>
    </submittedName>
</protein>
<dbReference type="EMBL" id="KN819406">
    <property type="protein sequence ID" value="KIJ10425.1"/>
    <property type="molecule type" value="Genomic_DNA"/>
</dbReference>